<keyword evidence="1" id="KW-1133">Transmembrane helix</keyword>
<protein>
    <submittedName>
        <fullName evidence="2">Protein PHLOEM PROTEIN 2-LIKE A10</fullName>
    </submittedName>
</protein>
<feature type="transmembrane region" description="Helical" evidence="1">
    <location>
        <begin position="19"/>
        <end position="37"/>
    </location>
</feature>
<dbReference type="InterPro" id="IPR019141">
    <property type="entry name" value="DUF2045"/>
</dbReference>
<comment type="caution">
    <text evidence="2">The sequence shown here is derived from an EMBL/GenBank/DDBJ whole genome shotgun (WGS) entry which is preliminary data.</text>
</comment>
<proteinExistence type="predicted"/>
<dbReference type="AlphaFoldDB" id="A0AAW2SI36"/>
<reference evidence="2" key="1">
    <citation type="submission" date="2020-06" db="EMBL/GenBank/DDBJ databases">
        <authorList>
            <person name="Li T."/>
            <person name="Hu X."/>
            <person name="Zhang T."/>
            <person name="Song X."/>
            <person name="Zhang H."/>
            <person name="Dai N."/>
            <person name="Sheng W."/>
            <person name="Hou X."/>
            <person name="Wei L."/>
        </authorList>
    </citation>
    <scope>NUCLEOTIDE SEQUENCE</scope>
    <source>
        <strain evidence="2">G02</strain>
        <tissue evidence="2">Leaf</tissue>
    </source>
</reference>
<evidence type="ECO:0000256" key="1">
    <source>
        <dbReference type="SAM" id="Phobius"/>
    </source>
</evidence>
<name>A0AAW2SI36_SESRA</name>
<dbReference type="EMBL" id="JACGWJ010000010">
    <property type="protein sequence ID" value="KAL0392140.1"/>
    <property type="molecule type" value="Genomic_DNA"/>
</dbReference>
<dbReference type="PANTHER" id="PTHR21477:SF12">
    <property type="entry name" value="PROTEIN PHLOEM PROTEIN 2-LIKE A10"/>
    <property type="match status" value="1"/>
</dbReference>
<accession>A0AAW2SI36</accession>
<evidence type="ECO:0000313" key="2">
    <source>
        <dbReference type="EMBL" id="KAL0392140.1"/>
    </source>
</evidence>
<keyword evidence="1" id="KW-0812">Transmembrane</keyword>
<keyword evidence="1" id="KW-0472">Membrane</keyword>
<reference evidence="2" key="2">
    <citation type="journal article" date="2024" name="Plant">
        <title>Genomic evolution and insights into agronomic trait innovations of Sesamum species.</title>
        <authorList>
            <person name="Miao H."/>
            <person name="Wang L."/>
            <person name="Qu L."/>
            <person name="Liu H."/>
            <person name="Sun Y."/>
            <person name="Le M."/>
            <person name="Wang Q."/>
            <person name="Wei S."/>
            <person name="Zheng Y."/>
            <person name="Lin W."/>
            <person name="Duan Y."/>
            <person name="Cao H."/>
            <person name="Xiong S."/>
            <person name="Wang X."/>
            <person name="Wei L."/>
            <person name="Li C."/>
            <person name="Ma Q."/>
            <person name="Ju M."/>
            <person name="Zhao R."/>
            <person name="Li G."/>
            <person name="Mu C."/>
            <person name="Tian Q."/>
            <person name="Mei H."/>
            <person name="Zhang T."/>
            <person name="Gao T."/>
            <person name="Zhang H."/>
        </authorList>
    </citation>
    <scope>NUCLEOTIDE SEQUENCE</scope>
    <source>
        <strain evidence="2">G02</strain>
    </source>
</reference>
<dbReference type="PANTHER" id="PTHR21477">
    <property type="entry name" value="ZGC:172139"/>
    <property type="match status" value="1"/>
</dbReference>
<gene>
    <name evidence="2" type="ORF">Sradi_2436800</name>
</gene>
<organism evidence="2">
    <name type="scientific">Sesamum radiatum</name>
    <name type="common">Black benniseed</name>
    <dbReference type="NCBI Taxonomy" id="300843"/>
    <lineage>
        <taxon>Eukaryota</taxon>
        <taxon>Viridiplantae</taxon>
        <taxon>Streptophyta</taxon>
        <taxon>Embryophyta</taxon>
        <taxon>Tracheophyta</taxon>
        <taxon>Spermatophyta</taxon>
        <taxon>Magnoliopsida</taxon>
        <taxon>eudicotyledons</taxon>
        <taxon>Gunneridae</taxon>
        <taxon>Pentapetalae</taxon>
        <taxon>asterids</taxon>
        <taxon>lamiids</taxon>
        <taxon>Lamiales</taxon>
        <taxon>Pedaliaceae</taxon>
        <taxon>Sesamum</taxon>
    </lineage>
</organism>
<sequence length="107" mass="12282">MESGLVIRGLDFARRRKKWIILLGLVGCSSYGVYKVYNMPSVARKRKRILKLFESLVSIAEMVSDSAETITVVSRDLKEFLKSDSDEIPNSLRQLSKIARRRSFQTQ</sequence>